<dbReference type="InterPro" id="IPR021255">
    <property type="entry name" value="DUF2807"/>
</dbReference>
<evidence type="ECO:0000259" key="1">
    <source>
        <dbReference type="Pfam" id="PF10988"/>
    </source>
</evidence>
<evidence type="ECO:0000313" key="2">
    <source>
        <dbReference type="EMBL" id="SEA83389.1"/>
    </source>
</evidence>
<dbReference type="GeneID" id="97765492"/>
<dbReference type="Gene3D" id="2.160.20.120">
    <property type="match status" value="1"/>
</dbReference>
<sequence length="222" mass="23711">MTRLNTVFSIALLYGVTLNAAYANKIEKRIPIASFNELELSKGLNVTLKCAEKPYAVASASQKVLDQLQVNSASKKLSMTGVTRDVEGWDLSDNKTDLTIFTDYPVQSLKTTFGVNLKADACALSSDQLMVDGSMGATIALSGYIQRLDAKLAMGAKLINATHDLVIQSAHMDVAMGAEADLCRAREISGSAAMGGLVYIGTDTRSTLSSEMGATVRTRDCQ</sequence>
<proteinExistence type="predicted"/>
<reference evidence="2 3" key="1">
    <citation type="submission" date="2016-10" db="EMBL/GenBank/DDBJ databases">
        <authorList>
            <person name="de Groot N.N."/>
        </authorList>
    </citation>
    <scope>NUCLEOTIDE SEQUENCE [LARGE SCALE GENOMIC DNA]</scope>
    <source>
        <strain evidence="2 3">ATCC 29281</strain>
    </source>
</reference>
<dbReference type="AlphaFoldDB" id="A0A1H4EF31"/>
<feature type="domain" description="Putative auto-transporter adhesin head GIN" evidence="1">
    <location>
        <begin position="35"/>
        <end position="200"/>
    </location>
</feature>
<accession>A0A1H4EF31</accession>
<dbReference type="Proteomes" id="UP000187280">
    <property type="component" value="Unassembled WGS sequence"/>
</dbReference>
<gene>
    <name evidence="2" type="ORF">SAMN02982996_02641</name>
</gene>
<dbReference type="EMBL" id="FNQS01000009">
    <property type="protein sequence ID" value="SEA83389.1"/>
    <property type="molecule type" value="Genomic_DNA"/>
</dbReference>
<organism evidence="2 3">
    <name type="scientific">Lonsdalea quercina</name>
    <dbReference type="NCBI Taxonomy" id="71657"/>
    <lineage>
        <taxon>Bacteria</taxon>
        <taxon>Pseudomonadati</taxon>
        <taxon>Pseudomonadota</taxon>
        <taxon>Gammaproteobacteria</taxon>
        <taxon>Enterobacterales</taxon>
        <taxon>Pectobacteriaceae</taxon>
        <taxon>Lonsdalea</taxon>
    </lineage>
</organism>
<dbReference type="STRING" id="71657.SAMN02982996_02641"/>
<dbReference type="Pfam" id="PF10988">
    <property type="entry name" value="DUF2807"/>
    <property type="match status" value="1"/>
</dbReference>
<name>A0A1H4EF31_9GAMM</name>
<evidence type="ECO:0000313" key="3">
    <source>
        <dbReference type="Proteomes" id="UP000187280"/>
    </source>
</evidence>
<dbReference type="RefSeq" id="WP_074728964.1">
    <property type="nucleotide sequence ID" value="NZ_FNQS01000009.1"/>
</dbReference>
<protein>
    <recommendedName>
        <fullName evidence="1">Putative auto-transporter adhesin head GIN domain-containing protein</fullName>
    </recommendedName>
</protein>
<keyword evidence="3" id="KW-1185">Reference proteome</keyword>